<evidence type="ECO:0000256" key="1">
    <source>
        <dbReference type="ARBA" id="ARBA00002080"/>
    </source>
</evidence>
<evidence type="ECO:0000256" key="5">
    <source>
        <dbReference type="ARBA" id="ARBA00022989"/>
    </source>
</evidence>
<reference evidence="9" key="1">
    <citation type="submission" date="2013-04" db="EMBL/GenBank/DDBJ databases">
        <authorList>
            <person name="Qu J."/>
            <person name="Murali S.C."/>
            <person name="Bandaranaike D."/>
            <person name="Bellair M."/>
            <person name="Blankenburg K."/>
            <person name="Chao H."/>
            <person name="Dinh H."/>
            <person name="Doddapaneni H."/>
            <person name="Downs B."/>
            <person name="Dugan-Rocha S."/>
            <person name="Elkadiri S."/>
            <person name="Gnanaolivu R.D."/>
            <person name="Hernandez B."/>
            <person name="Javaid M."/>
            <person name="Jayaseelan J.C."/>
            <person name="Lee S."/>
            <person name="Li M."/>
            <person name="Ming W."/>
            <person name="Munidasa M."/>
            <person name="Muniz J."/>
            <person name="Nguyen L."/>
            <person name="Ongeri F."/>
            <person name="Osuji N."/>
            <person name="Pu L.-L."/>
            <person name="Puazo M."/>
            <person name="Qu C."/>
            <person name="Quiroz J."/>
            <person name="Raj R."/>
            <person name="Weissenberger G."/>
            <person name="Xin Y."/>
            <person name="Zou X."/>
            <person name="Han Y."/>
            <person name="Richards S."/>
            <person name="Worley K."/>
            <person name="Muzny D."/>
            <person name="Gibbs R."/>
        </authorList>
    </citation>
    <scope>NUCLEOTIDE SEQUENCE</scope>
    <source>
        <strain evidence="9">Sampled in the wild</strain>
    </source>
</reference>
<feature type="non-terminal residue" evidence="9">
    <location>
        <position position="384"/>
    </location>
</feature>
<feature type="transmembrane region" description="Helical" evidence="7">
    <location>
        <begin position="195"/>
        <end position="210"/>
    </location>
</feature>
<keyword evidence="4 7" id="KW-0812">Transmembrane</keyword>
<evidence type="ECO:0000256" key="7">
    <source>
        <dbReference type="SAM" id="Phobius"/>
    </source>
</evidence>
<dbReference type="CDD" id="cd06257">
    <property type="entry name" value="DnaJ"/>
    <property type="match status" value="1"/>
</dbReference>
<reference evidence="9" key="2">
    <citation type="submission" date="2017-10" db="EMBL/GenBank/DDBJ databases">
        <title>Ladona fulva Genome sequencing and assembly.</title>
        <authorList>
            <person name="Murali S."/>
            <person name="Richards S."/>
            <person name="Bandaranaike D."/>
            <person name="Bellair M."/>
            <person name="Blankenburg K."/>
            <person name="Chao H."/>
            <person name="Dinh H."/>
            <person name="Doddapaneni H."/>
            <person name="Dugan-Rocha S."/>
            <person name="Elkadiri S."/>
            <person name="Gnanaolivu R."/>
            <person name="Hernandez B."/>
            <person name="Skinner E."/>
            <person name="Javaid M."/>
            <person name="Lee S."/>
            <person name="Li M."/>
            <person name="Ming W."/>
            <person name="Munidasa M."/>
            <person name="Muniz J."/>
            <person name="Nguyen L."/>
            <person name="Hughes D."/>
            <person name="Osuji N."/>
            <person name="Pu L.-L."/>
            <person name="Puazo M."/>
            <person name="Qu C."/>
            <person name="Quiroz J."/>
            <person name="Raj R."/>
            <person name="Weissenberger G."/>
            <person name="Xin Y."/>
            <person name="Zou X."/>
            <person name="Han Y."/>
            <person name="Worley K."/>
            <person name="Muzny D."/>
            <person name="Gibbs R."/>
        </authorList>
    </citation>
    <scope>NUCLEOTIDE SEQUENCE</scope>
    <source>
        <strain evidence="9">Sampled in the wild</strain>
    </source>
</reference>
<keyword evidence="5 7" id="KW-1133">Transmembrane helix</keyword>
<accession>A0A8K0P2Z7</accession>
<dbReference type="Pfam" id="PF05154">
    <property type="entry name" value="TM2"/>
    <property type="match status" value="1"/>
</dbReference>
<evidence type="ECO:0000313" key="9">
    <source>
        <dbReference type="EMBL" id="KAG8233915.1"/>
    </source>
</evidence>
<dbReference type="InterPro" id="IPR007829">
    <property type="entry name" value="TM2"/>
</dbReference>
<keyword evidence="10" id="KW-1185">Reference proteome</keyword>
<organism evidence="9 10">
    <name type="scientific">Ladona fulva</name>
    <name type="common">Scarce chaser dragonfly</name>
    <name type="synonym">Libellula fulva</name>
    <dbReference type="NCBI Taxonomy" id="123851"/>
    <lineage>
        <taxon>Eukaryota</taxon>
        <taxon>Metazoa</taxon>
        <taxon>Ecdysozoa</taxon>
        <taxon>Arthropoda</taxon>
        <taxon>Hexapoda</taxon>
        <taxon>Insecta</taxon>
        <taxon>Pterygota</taxon>
        <taxon>Palaeoptera</taxon>
        <taxon>Odonata</taxon>
        <taxon>Epiprocta</taxon>
        <taxon>Anisoptera</taxon>
        <taxon>Libelluloidea</taxon>
        <taxon>Libellulidae</taxon>
        <taxon>Ladona</taxon>
    </lineage>
</organism>
<dbReference type="SUPFAM" id="SSF46565">
    <property type="entry name" value="Chaperone J-domain"/>
    <property type="match status" value="1"/>
</dbReference>
<comment type="subcellular location">
    <subcellularLocation>
        <location evidence="2">Membrane</location>
        <topology evidence="2">Multi-pass membrane protein</topology>
    </subcellularLocation>
</comment>
<dbReference type="InterPro" id="IPR036869">
    <property type="entry name" value="J_dom_sf"/>
</dbReference>
<evidence type="ECO:0000256" key="4">
    <source>
        <dbReference type="ARBA" id="ARBA00022692"/>
    </source>
</evidence>
<feature type="transmembrane region" description="Helical" evidence="7">
    <location>
        <begin position="35"/>
        <end position="54"/>
    </location>
</feature>
<protein>
    <recommendedName>
        <fullName evidence="3">DnaJ homolog subfamily C member 22</fullName>
    </recommendedName>
</protein>
<feature type="domain" description="J" evidence="8">
    <location>
        <begin position="313"/>
        <end position="383"/>
    </location>
</feature>
<evidence type="ECO:0000313" key="10">
    <source>
        <dbReference type="Proteomes" id="UP000792457"/>
    </source>
</evidence>
<feature type="transmembrane region" description="Helical" evidence="7">
    <location>
        <begin position="60"/>
        <end position="76"/>
    </location>
</feature>
<keyword evidence="6 7" id="KW-0472">Membrane</keyword>
<feature type="transmembrane region" description="Helical" evidence="7">
    <location>
        <begin position="146"/>
        <end position="165"/>
    </location>
</feature>
<proteinExistence type="predicted"/>
<dbReference type="AlphaFoldDB" id="A0A8K0P2Z7"/>
<dbReference type="GO" id="GO:0016020">
    <property type="term" value="C:membrane"/>
    <property type="evidence" value="ECO:0007669"/>
    <property type="project" value="UniProtKB-SubCell"/>
</dbReference>
<dbReference type="PROSITE" id="PS50076">
    <property type="entry name" value="DNAJ_2"/>
    <property type="match status" value="1"/>
</dbReference>
<gene>
    <name evidence="9" type="ORF">J437_LFUL005120</name>
</gene>
<feature type="transmembrane region" description="Helical" evidence="7">
    <location>
        <begin position="116"/>
        <end position="134"/>
    </location>
</feature>
<name>A0A8K0P2Z7_LADFU</name>
<evidence type="ECO:0000256" key="3">
    <source>
        <dbReference type="ARBA" id="ARBA00020945"/>
    </source>
</evidence>
<dbReference type="Pfam" id="PF00226">
    <property type="entry name" value="DnaJ"/>
    <property type="match status" value="1"/>
</dbReference>
<feature type="transmembrane region" description="Helical" evidence="7">
    <location>
        <begin position="172"/>
        <end position="189"/>
    </location>
</feature>
<comment type="caution">
    <text evidence="9">The sequence shown here is derived from an EMBL/GenBank/DDBJ whole genome shotgun (WGS) entry which is preliminary data.</text>
</comment>
<dbReference type="InterPro" id="IPR001623">
    <property type="entry name" value="DnaJ_domain"/>
</dbReference>
<dbReference type="Proteomes" id="UP000792457">
    <property type="component" value="Unassembled WGS sequence"/>
</dbReference>
<evidence type="ECO:0000259" key="8">
    <source>
        <dbReference type="PROSITE" id="PS50076"/>
    </source>
</evidence>
<dbReference type="PRINTS" id="PR00625">
    <property type="entry name" value="JDOMAIN"/>
</dbReference>
<evidence type="ECO:0000256" key="6">
    <source>
        <dbReference type="ARBA" id="ARBA00023136"/>
    </source>
</evidence>
<feature type="transmembrane region" description="Helical" evidence="7">
    <location>
        <begin position="230"/>
        <end position="249"/>
    </location>
</feature>
<sequence>MNFKLSRLNLPLAANGNEVTVTESTSTIMGKKNVATAYLLWLFGGFLGLHHLYLERDGQAFLWWCTLGGYVGCGWLRDIFHIPEYVADANEDESFVKKHIEKLRKHDKPPFSTNRFFGMIVVAYLWSSVVMLAIPYDEVGGVNWQWMNIFAPLGCALGVWTVGNIGRECGSIWWCLVAAYATYPLYHYLWLDDSNWLTVMTFCSAFAFDVKSKQWRRTPQQKKSLKRRLAVLCVCGAIYLSLWGSFFYFNGKVVDSEGEEIPVSEAIHHFFTSPWWVDLQQSLYETWKFAQHNGWAETWKQIIDLSDPHGELNAYKVLEVTNRASQSEITAKWRALSREWHPDKIKDPQKKLIAQERFMEIQQAYEILSNIKNRRRRQNKKFAA</sequence>
<comment type="function">
    <text evidence="1">May function as a co-chaperone.</text>
</comment>
<dbReference type="OrthoDB" id="10262359at2759"/>
<dbReference type="Gene3D" id="1.10.287.110">
    <property type="entry name" value="DnaJ domain"/>
    <property type="match status" value="1"/>
</dbReference>
<dbReference type="PANTHER" id="PTHR44733:SF1">
    <property type="entry name" value="DNAJ HOMOLOG SUBFAMILY C MEMBER 22"/>
    <property type="match status" value="1"/>
</dbReference>
<evidence type="ECO:0000256" key="2">
    <source>
        <dbReference type="ARBA" id="ARBA00004141"/>
    </source>
</evidence>
<dbReference type="PANTHER" id="PTHR44733">
    <property type="entry name" value="DNAJ HOMOLOG SUBFAMILY C MEMBER 22"/>
    <property type="match status" value="1"/>
</dbReference>
<dbReference type="EMBL" id="KZ308753">
    <property type="protein sequence ID" value="KAG8233915.1"/>
    <property type="molecule type" value="Genomic_DNA"/>
</dbReference>
<dbReference type="SMART" id="SM00271">
    <property type="entry name" value="DnaJ"/>
    <property type="match status" value="1"/>
</dbReference>